<feature type="domain" description="TonB-dependent receptor plug" evidence="15">
    <location>
        <begin position="45"/>
        <end position="159"/>
    </location>
</feature>
<keyword evidence="3 11" id="KW-1134">Transmembrane beta strand</keyword>
<dbReference type="Pfam" id="PF00593">
    <property type="entry name" value="TonB_dep_Rec_b-barrel"/>
    <property type="match status" value="1"/>
</dbReference>
<comment type="caution">
    <text evidence="16">The sequence shown here is derived from an EMBL/GenBank/DDBJ whole genome shotgun (WGS) entry which is preliminary data.</text>
</comment>
<evidence type="ECO:0000256" key="9">
    <source>
        <dbReference type="ARBA" id="ARBA00023136"/>
    </source>
</evidence>
<dbReference type="PANTHER" id="PTHR32552">
    <property type="entry name" value="FERRICHROME IRON RECEPTOR-RELATED"/>
    <property type="match status" value="1"/>
</dbReference>
<protein>
    <submittedName>
        <fullName evidence="16">TonB-dependent receptor</fullName>
    </submittedName>
</protein>
<sequence length="880" mass="95988">MFHKKTLSRAVFSVVTAGVVAGQSSLAMAQLEEVIVTATKRTESTQDIAVAVSAITEDSLDDFGIANFANYLTQLPGVTAGGAGPGQNTIYIRGVASTTPNLTTAGVAGLVPNVAMYLDEQPMSQPGRNLDVYVADINRVEVLAGPQGTLFGASSQAGTVRLITNKPNMDGVSGNVKAGVSYTKDGEMSNNVNATLNLPVGDSFAIRGTVYVDNMGGYIDNVYGTRSTEQSARFRPAGTVRSNGVPVADFRGGFQAGADLSNVKFNTLDNGTLVEEDFNDTTYAGFRLSGLWDISEDWSLRVGYMDQSIESDGTFYVDPELGDFEIQRFQPEEIKDDFYNVNWTLEGRMGALDLIYTGAYTDRESEQNIDYTDYLYIGQYIPYYVCDYYVSYTTYSPGNVPTGTCYAPSLAVGSVSTSEIMTHEIRFTTNGDGPLRATGGVFYSDMEFTERNDFTYYNSEYVDAWGAGSGDGFGFVDNKTFPSPGYRSDTGPFPQGVIFRNDIRRTDEQLGVFGELTMDLGDHFAITGGLRWYDYEVDFEGSANSSFCGMSGTDSNSFGTDINDLYDGDGQFTWIGNPGACSTLHGDKPVYSNDNLPAADDPNYDRIVNSINAPDKGEDDGVIGKVSFAWTPSDNQLWYVTWSEGYRPGLLNRPGGAYQAATGYTVPFDVQSDDVTNYEVGWKLDLLDGHLRFNGAAFMIEIEGLQTTIFDTSIVNLFFSDNAADAEVKGIEGDVSWLATERLTISGAFSILDTEITKVLVPTGDVIKGSELAYAPEFQATLSGRYVWEAGNDIWAHVMPYLSYSDTSYSDIIQMNRDELDSWLMVGISGGVTSGPWMAELFIDNLTNEEAALGANYVNDRSRFAYARPTNGGIRFSYEF</sequence>
<accession>A0ABT3ST77</accession>
<evidence type="ECO:0000256" key="7">
    <source>
        <dbReference type="ARBA" id="ARBA00023065"/>
    </source>
</evidence>
<dbReference type="InterPro" id="IPR037066">
    <property type="entry name" value="Plug_dom_sf"/>
</dbReference>
<dbReference type="PANTHER" id="PTHR32552:SF81">
    <property type="entry name" value="TONB-DEPENDENT OUTER MEMBRANE RECEPTOR"/>
    <property type="match status" value="1"/>
</dbReference>
<evidence type="ECO:0000256" key="3">
    <source>
        <dbReference type="ARBA" id="ARBA00022452"/>
    </source>
</evidence>
<evidence type="ECO:0000256" key="11">
    <source>
        <dbReference type="PROSITE-ProRule" id="PRU01360"/>
    </source>
</evidence>
<keyword evidence="5 11" id="KW-0812">Transmembrane</keyword>
<dbReference type="Pfam" id="PF07715">
    <property type="entry name" value="Plug"/>
    <property type="match status" value="1"/>
</dbReference>
<organism evidence="16 17">
    <name type="scientific">Candidatus Seongchinamella marina</name>
    <dbReference type="NCBI Taxonomy" id="2518990"/>
    <lineage>
        <taxon>Bacteria</taxon>
        <taxon>Pseudomonadati</taxon>
        <taxon>Pseudomonadota</taxon>
        <taxon>Gammaproteobacteria</taxon>
        <taxon>Cellvibrionales</taxon>
        <taxon>Halieaceae</taxon>
        <taxon>Seongchinamella</taxon>
    </lineage>
</organism>
<dbReference type="RefSeq" id="WP_279252138.1">
    <property type="nucleotide sequence ID" value="NZ_SHNP01000002.1"/>
</dbReference>
<evidence type="ECO:0000256" key="2">
    <source>
        <dbReference type="ARBA" id="ARBA00022448"/>
    </source>
</evidence>
<keyword evidence="9 11" id="KW-0472">Membrane</keyword>
<keyword evidence="10 11" id="KW-0998">Cell outer membrane</keyword>
<keyword evidence="6" id="KW-0408">Iron</keyword>
<dbReference type="PROSITE" id="PS52016">
    <property type="entry name" value="TONB_DEPENDENT_REC_3"/>
    <property type="match status" value="1"/>
</dbReference>
<evidence type="ECO:0000256" key="1">
    <source>
        <dbReference type="ARBA" id="ARBA00004571"/>
    </source>
</evidence>
<evidence type="ECO:0000313" key="16">
    <source>
        <dbReference type="EMBL" id="MCX2973188.1"/>
    </source>
</evidence>
<keyword evidence="7" id="KW-0406">Ion transport</keyword>
<keyword evidence="4" id="KW-0410">Iron transport</keyword>
<keyword evidence="8 12" id="KW-0798">TonB box</keyword>
<evidence type="ECO:0000256" key="4">
    <source>
        <dbReference type="ARBA" id="ARBA00022496"/>
    </source>
</evidence>
<dbReference type="InterPro" id="IPR039426">
    <property type="entry name" value="TonB-dep_rcpt-like"/>
</dbReference>
<evidence type="ECO:0000313" key="17">
    <source>
        <dbReference type="Proteomes" id="UP001143307"/>
    </source>
</evidence>
<evidence type="ECO:0000256" key="12">
    <source>
        <dbReference type="RuleBase" id="RU003357"/>
    </source>
</evidence>
<dbReference type="Gene3D" id="2.40.170.20">
    <property type="entry name" value="TonB-dependent receptor, beta-barrel domain"/>
    <property type="match status" value="1"/>
</dbReference>
<dbReference type="InterPro" id="IPR000531">
    <property type="entry name" value="Beta-barrel_TonB"/>
</dbReference>
<evidence type="ECO:0000259" key="14">
    <source>
        <dbReference type="Pfam" id="PF00593"/>
    </source>
</evidence>
<dbReference type="InterPro" id="IPR012910">
    <property type="entry name" value="Plug_dom"/>
</dbReference>
<evidence type="ECO:0000256" key="13">
    <source>
        <dbReference type="SAM" id="SignalP"/>
    </source>
</evidence>
<proteinExistence type="inferred from homology"/>
<comment type="similarity">
    <text evidence="11 12">Belongs to the TonB-dependent receptor family.</text>
</comment>
<dbReference type="Gene3D" id="2.170.130.10">
    <property type="entry name" value="TonB-dependent receptor, plug domain"/>
    <property type="match status" value="1"/>
</dbReference>
<keyword evidence="17" id="KW-1185">Reference proteome</keyword>
<dbReference type="Proteomes" id="UP001143307">
    <property type="component" value="Unassembled WGS sequence"/>
</dbReference>
<evidence type="ECO:0000256" key="10">
    <source>
        <dbReference type="ARBA" id="ARBA00023237"/>
    </source>
</evidence>
<evidence type="ECO:0000256" key="6">
    <source>
        <dbReference type="ARBA" id="ARBA00023004"/>
    </source>
</evidence>
<feature type="chain" id="PRO_5045996656" evidence="13">
    <location>
        <begin position="30"/>
        <end position="880"/>
    </location>
</feature>
<feature type="domain" description="TonB-dependent receptor-like beta-barrel" evidence="14">
    <location>
        <begin position="446"/>
        <end position="846"/>
    </location>
</feature>
<evidence type="ECO:0000256" key="8">
    <source>
        <dbReference type="ARBA" id="ARBA00023077"/>
    </source>
</evidence>
<feature type="signal peptide" evidence="13">
    <location>
        <begin position="1"/>
        <end position="29"/>
    </location>
</feature>
<name>A0ABT3ST77_9GAMM</name>
<reference evidence="16" key="1">
    <citation type="submission" date="2019-02" db="EMBL/GenBank/DDBJ databases">
        <authorList>
            <person name="Li S.-H."/>
        </authorList>
    </citation>
    <scope>NUCLEOTIDE SEQUENCE</scope>
    <source>
        <strain evidence="16">IMCC8485</strain>
    </source>
</reference>
<keyword evidence="2 11" id="KW-0813">Transport</keyword>
<evidence type="ECO:0000259" key="15">
    <source>
        <dbReference type="Pfam" id="PF07715"/>
    </source>
</evidence>
<gene>
    <name evidence="16" type="ORF">EYC87_06250</name>
</gene>
<dbReference type="SUPFAM" id="SSF56935">
    <property type="entry name" value="Porins"/>
    <property type="match status" value="1"/>
</dbReference>
<dbReference type="InterPro" id="IPR036942">
    <property type="entry name" value="Beta-barrel_TonB_sf"/>
</dbReference>
<keyword evidence="16" id="KW-0675">Receptor</keyword>
<dbReference type="EMBL" id="SHNP01000002">
    <property type="protein sequence ID" value="MCX2973188.1"/>
    <property type="molecule type" value="Genomic_DNA"/>
</dbReference>
<evidence type="ECO:0000256" key="5">
    <source>
        <dbReference type="ARBA" id="ARBA00022692"/>
    </source>
</evidence>
<comment type="subcellular location">
    <subcellularLocation>
        <location evidence="1 11">Cell outer membrane</location>
        <topology evidence="1 11">Multi-pass membrane protein</topology>
    </subcellularLocation>
</comment>
<keyword evidence="13" id="KW-0732">Signal</keyword>